<dbReference type="AlphaFoldDB" id="A0A8J3TSE5"/>
<evidence type="ECO:0008006" key="6">
    <source>
        <dbReference type="Google" id="ProtNLM"/>
    </source>
</evidence>
<evidence type="ECO:0000256" key="1">
    <source>
        <dbReference type="ARBA" id="ARBA00022529"/>
    </source>
</evidence>
<dbReference type="GO" id="GO:0003796">
    <property type="term" value="F:lysozyme activity"/>
    <property type="evidence" value="ECO:0007669"/>
    <property type="project" value="InterPro"/>
</dbReference>
<dbReference type="InterPro" id="IPR052619">
    <property type="entry name" value="Phage_lysozyme-like"/>
</dbReference>
<evidence type="ECO:0000256" key="2">
    <source>
        <dbReference type="ARBA" id="ARBA00022638"/>
    </source>
</evidence>
<evidence type="ECO:0000313" key="5">
    <source>
        <dbReference type="Proteomes" id="UP000650628"/>
    </source>
</evidence>
<dbReference type="Gene3D" id="1.10.530.40">
    <property type="match status" value="1"/>
</dbReference>
<feature type="chain" id="PRO_5035249282" description="Lysozyme" evidence="3">
    <location>
        <begin position="34"/>
        <end position="309"/>
    </location>
</feature>
<dbReference type="PROSITE" id="PS51318">
    <property type="entry name" value="TAT"/>
    <property type="match status" value="1"/>
</dbReference>
<dbReference type="GO" id="GO:0042742">
    <property type="term" value="P:defense response to bacterium"/>
    <property type="evidence" value="ECO:0007669"/>
    <property type="project" value="UniProtKB-KW"/>
</dbReference>
<proteinExistence type="predicted"/>
<dbReference type="InterPro" id="IPR006311">
    <property type="entry name" value="TAT_signal"/>
</dbReference>
<dbReference type="PANTHER" id="PTHR37406:SF1">
    <property type="entry name" value="T4-TYPE LYSOZYME 1-RELATED"/>
    <property type="match status" value="1"/>
</dbReference>
<evidence type="ECO:0000256" key="3">
    <source>
        <dbReference type="SAM" id="SignalP"/>
    </source>
</evidence>
<gene>
    <name evidence="4" type="ORF">Pmi06nite_48930</name>
</gene>
<feature type="signal peptide" evidence="3">
    <location>
        <begin position="1"/>
        <end position="33"/>
    </location>
</feature>
<comment type="caution">
    <text evidence="4">The sequence shown here is derived from an EMBL/GenBank/DDBJ whole genome shotgun (WGS) entry which is preliminary data.</text>
</comment>
<dbReference type="InterPro" id="IPR023347">
    <property type="entry name" value="Lysozyme_dom_sf"/>
</dbReference>
<sequence>MAIRTSARRKLLSTVIATAALVLSSLVATTTMAAPALAAAPCAGGGMAVPVEGTDPTAPENPEDQGQQMTLEQMQAYVAYNEGPYGLAGNAHVYPDSATPPHPTVGIGFNLDRAGARETITAVGADYDAVRAGTQNLTQFQITTLFVNDWNAAVKTLRTVIPNFDQLSSARQVVLIDMAFAMGGAKFLTFKKMIAAVNSGDWNAAGYEVVHSDWASQVGQRAQKNQRLMTAGAVCRPTDMPKKTTATPRGGNSGGTVYPGGIYSEPLPGGGGIRTYWVLTVCTITDVYQVRDGVPVYIGSNMVCSSTAA</sequence>
<keyword evidence="3" id="KW-0732">Signal</keyword>
<dbReference type="InterPro" id="IPR023346">
    <property type="entry name" value="Lysozyme-like_dom_sf"/>
</dbReference>
<evidence type="ECO:0000313" key="4">
    <source>
        <dbReference type="EMBL" id="GII31451.1"/>
    </source>
</evidence>
<protein>
    <recommendedName>
        <fullName evidence="6">Lysozyme</fullName>
    </recommendedName>
</protein>
<organism evidence="4 5">
    <name type="scientific">Planotetraspora mira</name>
    <dbReference type="NCBI Taxonomy" id="58121"/>
    <lineage>
        <taxon>Bacteria</taxon>
        <taxon>Bacillati</taxon>
        <taxon>Actinomycetota</taxon>
        <taxon>Actinomycetes</taxon>
        <taxon>Streptosporangiales</taxon>
        <taxon>Streptosporangiaceae</taxon>
        <taxon>Planotetraspora</taxon>
    </lineage>
</organism>
<dbReference type="EMBL" id="BOOO01000027">
    <property type="protein sequence ID" value="GII31451.1"/>
    <property type="molecule type" value="Genomic_DNA"/>
</dbReference>
<accession>A0A8J3TSE5</accession>
<keyword evidence="5" id="KW-1185">Reference proteome</keyword>
<keyword evidence="1" id="KW-0929">Antimicrobial</keyword>
<dbReference type="GO" id="GO:0031640">
    <property type="term" value="P:killing of cells of another organism"/>
    <property type="evidence" value="ECO:0007669"/>
    <property type="project" value="UniProtKB-KW"/>
</dbReference>
<dbReference type="RefSeq" id="WP_203955383.1">
    <property type="nucleotide sequence ID" value="NZ_BOOO01000027.1"/>
</dbReference>
<dbReference type="PANTHER" id="PTHR37406">
    <property type="entry name" value="T4-TYPE LYSOZYME 1-RELATED"/>
    <property type="match status" value="1"/>
</dbReference>
<dbReference type="Proteomes" id="UP000650628">
    <property type="component" value="Unassembled WGS sequence"/>
</dbReference>
<keyword evidence="2" id="KW-0081">Bacteriolytic enzyme</keyword>
<reference evidence="4 5" key="1">
    <citation type="submission" date="2021-01" db="EMBL/GenBank/DDBJ databases">
        <title>Whole genome shotgun sequence of Planotetraspora mira NBRC 15435.</title>
        <authorList>
            <person name="Komaki H."/>
            <person name="Tamura T."/>
        </authorList>
    </citation>
    <scope>NUCLEOTIDE SEQUENCE [LARGE SCALE GENOMIC DNA]</scope>
    <source>
        <strain evidence="4 5">NBRC 15435</strain>
    </source>
</reference>
<dbReference type="SUPFAM" id="SSF53955">
    <property type="entry name" value="Lysozyme-like"/>
    <property type="match status" value="1"/>
</dbReference>
<name>A0A8J3TSE5_9ACTN</name>